<feature type="domain" description="Myotubularin phosphatase" evidence="4">
    <location>
        <begin position="62"/>
        <end position="578"/>
    </location>
</feature>
<reference evidence="6" key="1">
    <citation type="submission" date="2016-02" db="EMBL/GenBank/DDBJ databases">
        <title>Comparative genomics of biotechnologically important yeasts.</title>
        <authorList>
            <consortium name="DOE Joint Genome Institute"/>
            <person name="Riley R."/>
            <person name="Haridas S."/>
            <person name="Wolfe K.H."/>
            <person name="Lopes M.R."/>
            <person name="Hittinger C.T."/>
            <person name="Goker M."/>
            <person name="Salamov A."/>
            <person name="Wisecaver J."/>
            <person name="Long T.M."/>
            <person name="Aerts A.L."/>
            <person name="Barry K."/>
            <person name="Choi C."/>
            <person name="Clum A."/>
            <person name="Coughlan A.Y."/>
            <person name="Deshpande S."/>
            <person name="Douglass A.P."/>
            <person name="Hanson S.J."/>
            <person name="Klenk H.-P."/>
            <person name="Labutti K."/>
            <person name="Lapidus A."/>
            <person name="Lindquist E."/>
            <person name="Lipzen A."/>
            <person name="Meier-Kolthoff J.P."/>
            <person name="Ohm R.A."/>
            <person name="Otillar R.P."/>
            <person name="Pangilinan J."/>
            <person name="Peng Y."/>
            <person name="Rokas A."/>
            <person name="Rosa C.A."/>
            <person name="Scheuner C."/>
            <person name="Sibirny A.A."/>
            <person name="Slot J.C."/>
            <person name="Stielow J.B."/>
            <person name="Sun H."/>
            <person name="Kurtzman C.P."/>
            <person name="Blackwell M."/>
            <person name="Jeffries T.W."/>
            <person name="Grigoriev I.V."/>
        </authorList>
    </citation>
    <scope>NUCLEOTIDE SEQUENCE [LARGE SCALE GENOMIC DNA]</scope>
    <source>
        <strain evidence="6">NRRL Y-17796</strain>
    </source>
</reference>
<evidence type="ECO:0000256" key="1">
    <source>
        <dbReference type="PIRSR" id="PIRSR630564-1"/>
    </source>
</evidence>
<evidence type="ECO:0000256" key="2">
    <source>
        <dbReference type="PIRSR" id="PIRSR630564-2"/>
    </source>
</evidence>
<accession>A0A1E4TAL4</accession>
<dbReference type="SUPFAM" id="SSF52799">
    <property type="entry name" value="(Phosphotyrosine protein) phosphatases II"/>
    <property type="match status" value="1"/>
</dbReference>
<feature type="compositionally biased region" description="Basic and acidic residues" evidence="3">
    <location>
        <begin position="585"/>
        <end position="596"/>
    </location>
</feature>
<dbReference type="GO" id="GO:0016020">
    <property type="term" value="C:membrane"/>
    <property type="evidence" value="ECO:0007669"/>
    <property type="project" value="TreeGrafter"/>
</dbReference>
<keyword evidence="6" id="KW-1185">Reference proteome</keyword>
<dbReference type="InterPro" id="IPR030564">
    <property type="entry name" value="Myotubularin"/>
</dbReference>
<dbReference type="Proteomes" id="UP000095023">
    <property type="component" value="Unassembled WGS sequence"/>
</dbReference>
<feature type="active site" description="Phosphocysteine intermediate" evidence="1">
    <location>
        <position position="292"/>
    </location>
</feature>
<dbReference type="PANTHER" id="PTHR10807">
    <property type="entry name" value="MYOTUBULARIN-RELATED"/>
    <property type="match status" value="1"/>
</dbReference>
<dbReference type="AlphaFoldDB" id="A0A1E4TAL4"/>
<name>A0A1E4TAL4_9ASCO</name>
<feature type="region of interest" description="Disordered" evidence="3">
    <location>
        <begin position="585"/>
        <end position="617"/>
    </location>
</feature>
<dbReference type="InterPro" id="IPR010569">
    <property type="entry name" value="Myotubularin-like_Pase_dom"/>
</dbReference>
<feature type="region of interest" description="Disordered" evidence="3">
    <location>
        <begin position="365"/>
        <end position="384"/>
    </location>
</feature>
<protein>
    <recommendedName>
        <fullName evidence="4">Myotubularin phosphatase domain-containing protein</fullName>
    </recommendedName>
</protein>
<dbReference type="PANTHER" id="PTHR10807:SF128">
    <property type="entry name" value="PHOSPHATIDYLINOSITOL-3,5-BISPHOSPHATE 3-PHOSPHATASE"/>
    <property type="match status" value="1"/>
</dbReference>
<dbReference type="GO" id="GO:0004438">
    <property type="term" value="F:phosphatidylinositol-3-phosphate phosphatase activity"/>
    <property type="evidence" value="ECO:0007669"/>
    <property type="project" value="EnsemblFungi"/>
</dbReference>
<evidence type="ECO:0000259" key="4">
    <source>
        <dbReference type="PROSITE" id="PS51339"/>
    </source>
</evidence>
<gene>
    <name evidence="5" type="ORF">CANCADRAFT_32262</name>
</gene>
<dbReference type="GO" id="GO:0003729">
    <property type="term" value="F:mRNA binding"/>
    <property type="evidence" value="ECO:0007669"/>
    <property type="project" value="EnsemblFungi"/>
</dbReference>
<dbReference type="GO" id="GO:0005737">
    <property type="term" value="C:cytoplasm"/>
    <property type="evidence" value="ECO:0007669"/>
    <property type="project" value="TreeGrafter"/>
</dbReference>
<evidence type="ECO:0000313" key="5">
    <source>
        <dbReference type="EMBL" id="ODV88779.1"/>
    </source>
</evidence>
<dbReference type="PROSITE" id="PS51339">
    <property type="entry name" value="PPASE_MYOTUBULARIN"/>
    <property type="match status" value="1"/>
</dbReference>
<feature type="compositionally biased region" description="Low complexity" evidence="3">
    <location>
        <begin position="367"/>
        <end position="384"/>
    </location>
</feature>
<dbReference type="InterPro" id="IPR029021">
    <property type="entry name" value="Prot-tyrosine_phosphatase-like"/>
</dbReference>
<proteinExistence type="predicted"/>
<feature type="binding site" evidence="2">
    <location>
        <begin position="292"/>
        <end position="298"/>
    </location>
    <ligand>
        <name>substrate</name>
    </ligand>
</feature>
<organism evidence="5 6">
    <name type="scientific">Tortispora caseinolytica NRRL Y-17796</name>
    <dbReference type="NCBI Taxonomy" id="767744"/>
    <lineage>
        <taxon>Eukaryota</taxon>
        <taxon>Fungi</taxon>
        <taxon>Dikarya</taxon>
        <taxon>Ascomycota</taxon>
        <taxon>Saccharomycotina</taxon>
        <taxon>Trigonopsidomycetes</taxon>
        <taxon>Trigonopsidales</taxon>
        <taxon>Trigonopsidaceae</taxon>
        <taxon>Tortispora</taxon>
    </lineage>
</organism>
<evidence type="ECO:0000256" key="3">
    <source>
        <dbReference type="SAM" id="MobiDB-lite"/>
    </source>
</evidence>
<dbReference type="OrthoDB" id="271628at2759"/>
<feature type="binding site" evidence="2">
    <location>
        <begin position="228"/>
        <end position="229"/>
    </location>
    <ligand>
        <name>substrate</name>
    </ligand>
</feature>
<dbReference type="GO" id="GO:0046856">
    <property type="term" value="P:phosphatidylinositol dephosphorylation"/>
    <property type="evidence" value="ECO:0007669"/>
    <property type="project" value="EnsemblFungi"/>
</dbReference>
<dbReference type="EMBL" id="KV453843">
    <property type="protein sequence ID" value="ODV88779.1"/>
    <property type="molecule type" value="Genomic_DNA"/>
</dbReference>
<evidence type="ECO:0000313" key="6">
    <source>
        <dbReference type="Proteomes" id="UP000095023"/>
    </source>
</evidence>
<dbReference type="Pfam" id="PF06602">
    <property type="entry name" value="Myotub-related"/>
    <property type="match status" value="1"/>
</dbReference>
<sequence>MGATLRLQCRDFQFYCFQFDNDVQALECFETIKRRTVVPSIENLYAFHYNPGRIESCPRQESWSIYSASREYERMGAISATSTDYPWRLSKINSDYKFCETYPSEIVVPATISDSVLKYAAKFRSKNRLPALSYFHRMNKCTITRSSQPLVGLKQNRSIQDERLVQAIFESNVVRDSEGRKAYGAASDNLIVDARPTANALAQTALGAGSEVIDNYASATKCYLGIENIHAVRDSLIKVLEIVGDADISPLSPNKIALMRTGWLKHMCTVLNGGILVSRHIHLFHSHVLLHCSDGWDRTAQVSSIAQILLDPYFRTLDGFMVLIEKEYVAFGHRFLERCGHLSNEKSFVISRSDRNQAQAALDSLLNTGNPTSDSPSTSSSTSGLFSIWQSMSRGDRDAAAPSSAGVEGQDPARMYGPSNLKFTSPIFQQFLDAVYQLIGIYPDRFEYNERFLRRLVYHTYSCQYGTFLLNCERDRVLERLSERTRSVWDYFRARRKDFTSEHYDPKLDEVNGPVLLVPMFTYPGNTSRPGGSIRMRERDYVSNIKFDTAVEGRKEGLNVPLYNNDNPPIARWWAGAFGRSDEEMNGYKRRERPDLPLDVELSGMKVDDRENDETYE</sequence>